<evidence type="ECO:0000259" key="2">
    <source>
        <dbReference type="Pfam" id="PF22570"/>
    </source>
</evidence>
<feature type="transmembrane region" description="Helical" evidence="1">
    <location>
        <begin position="42"/>
        <end position="58"/>
    </location>
</feature>
<dbReference type="InterPro" id="IPR054331">
    <property type="entry name" value="LiaF_TM"/>
</dbReference>
<evidence type="ECO:0000313" key="3">
    <source>
        <dbReference type="EMBL" id="MTW09007.1"/>
    </source>
</evidence>
<proteinExistence type="predicted"/>
<keyword evidence="1" id="KW-0812">Transmembrane</keyword>
<feature type="domain" description="LiaF transmembrane" evidence="2">
    <location>
        <begin position="17"/>
        <end position="115"/>
    </location>
</feature>
<feature type="transmembrane region" description="Helical" evidence="1">
    <location>
        <begin position="65"/>
        <end position="83"/>
    </location>
</feature>
<dbReference type="OrthoDB" id="129627at2"/>
<evidence type="ECO:0000313" key="4">
    <source>
        <dbReference type="Proteomes" id="UP000472320"/>
    </source>
</evidence>
<feature type="transmembrane region" description="Helical" evidence="1">
    <location>
        <begin position="89"/>
        <end position="110"/>
    </location>
</feature>
<dbReference type="PANTHER" id="PTHR40763">
    <property type="entry name" value="MEMBRANE PROTEIN-RELATED"/>
    <property type="match status" value="1"/>
</dbReference>
<dbReference type="Pfam" id="PF22570">
    <property type="entry name" value="LiaF-TM"/>
    <property type="match status" value="1"/>
</dbReference>
<reference evidence="3 4" key="1">
    <citation type="submission" date="2019-11" db="EMBL/GenBank/DDBJ databases">
        <title>Type strains purchased from KCTC, JCM and DSMZ.</title>
        <authorList>
            <person name="Lu H."/>
        </authorList>
    </citation>
    <scope>NUCLEOTIDE SEQUENCE [LARGE SCALE GENOMIC DNA]</scope>
    <source>
        <strain evidence="3 4">JCM 31587</strain>
    </source>
</reference>
<keyword evidence="1" id="KW-0472">Membrane</keyword>
<sequence>MRNRRYRQRNTATQMLVGAGVILAGFLFLIDNLGWIDLDMRVHFWPFILMLVGASTLAQAPRRGSGAAVAGIFMIGFGAVSLLKGLGLIYISWQTLFPIGIIGLGLMMVFRAHKRSQQAAAGSEEANGLVDDTAIFSRSEGATGERVLDQTAIFGGVHCKVTTQDFRGGDLTSVMGGIDLDMRTASMNGVAVLNVFALMGGISIKVPTDWTVELEGTPILGGFEEKTMQPKDASKRLVVRGTAVMGGVDIRN</sequence>
<keyword evidence="4" id="KW-1185">Reference proteome</keyword>
<organism evidence="3 4">
    <name type="scientific">Massilia eburnea</name>
    <dbReference type="NCBI Taxonomy" id="1776165"/>
    <lineage>
        <taxon>Bacteria</taxon>
        <taxon>Pseudomonadati</taxon>
        <taxon>Pseudomonadota</taxon>
        <taxon>Betaproteobacteria</taxon>
        <taxon>Burkholderiales</taxon>
        <taxon>Oxalobacteraceae</taxon>
        <taxon>Telluria group</taxon>
        <taxon>Massilia</taxon>
    </lineage>
</organism>
<dbReference type="PANTHER" id="PTHR40763:SF5">
    <property type="entry name" value="MEMBRANE PROTEIN"/>
    <property type="match status" value="1"/>
</dbReference>
<protein>
    <recommendedName>
        <fullName evidence="2">LiaF transmembrane domain-containing protein</fullName>
    </recommendedName>
</protein>
<dbReference type="AlphaFoldDB" id="A0A6L6QB26"/>
<dbReference type="EMBL" id="WNKX01000001">
    <property type="protein sequence ID" value="MTW09007.1"/>
    <property type="molecule type" value="Genomic_DNA"/>
</dbReference>
<feature type="transmembrane region" description="Helical" evidence="1">
    <location>
        <begin position="12"/>
        <end position="30"/>
    </location>
</feature>
<dbReference type="Proteomes" id="UP000472320">
    <property type="component" value="Unassembled WGS sequence"/>
</dbReference>
<keyword evidence="1" id="KW-1133">Transmembrane helix</keyword>
<accession>A0A6L6QB26</accession>
<name>A0A6L6QB26_9BURK</name>
<gene>
    <name evidence="3" type="ORF">GM658_00185</name>
</gene>
<comment type="caution">
    <text evidence="3">The sequence shown here is derived from an EMBL/GenBank/DDBJ whole genome shotgun (WGS) entry which is preliminary data.</text>
</comment>
<evidence type="ECO:0000256" key="1">
    <source>
        <dbReference type="SAM" id="Phobius"/>
    </source>
</evidence>